<evidence type="ECO:0000313" key="2">
    <source>
        <dbReference type="EMBL" id="KGY07706.1"/>
    </source>
</evidence>
<keyword evidence="1" id="KW-0472">Membrane</keyword>
<protein>
    <submittedName>
        <fullName evidence="2">Uncharacterized protein</fullName>
    </submittedName>
</protein>
<evidence type="ECO:0000256" key="1">
    <source>
        <dbReference type="SAM" id="Phobius"/>
    </source>
</evidence>
<dbReference type="EMBL" id="JRWP01000040">
    <property type="protein sequence ID" value="KGY07706.1"/>
    <property type="molecule type" value="Genomic_DNA"/>
</dbReference>
<dbReference type="RefSeq" id="WP_038192057.1">
    <property type="nucleotide sequence ID" value="NZ_JRWP01000040.1"/>
</dbReference>
<organism evidence="2 3">
    <name type="scientific">Photobacterium sp. (strain ATCC 43367)</name>
    <dbReference type="NCBI Taxonomy" id="379097"/>
    <lineage>
        <taxon>Bacteria</taxon>
        <taxon>Pseudomonadati</taxon>
        <taxon>Pseudomonadota</taxon>
        <taxon>Gammaproteobacteria</taxon>
        <taxon>Vibrionales</taxon>
        <taxon>Vibrionaceae</taxon>
        <taxon>Vibrio</taxon>
        <taxon>Vibrio oreintalis group</taxon>
    </lineage>
</organism>
<name>A0A0A5HW19_PHOS4</name>
<feature type="transmembrane region" description="Helical" evidence="1">
    <location>
        <begin position="12"/>
        <end position="36"/>
    </location>
</feature>
<accession>A0A0A5HW19</accession>
<comment type="caution">
    <text evidence="2">The sequence shown here is derived from an EMBL/GenBank/DDBJ whole genome shotgun (WGS) entry which is preliminary data.</text>
</comment>
<reference evidence="2 3" key="1">
    <citation type="submission" date="2014-10" db="EMBL/GenBank/DDBJ databases">
        <title>Genome sequencing of Vibrio sinaloensis T08.</title>
        <authorList>
            <person name="Chan K.-G."/>
            <person name="Mohamad N.I."/>
        </authorList>
    </citation>
    <scope>NUCLEOTIDE SEQUENCE [LARGE SCALE GENOMIC DNA]</scope>
    <source>
        <strain evidence="2 3">T08</strain>
    </source>
</reference>
<keyword evidence="1" id="KW-0812">Transmembrane</keyword>
<gene>
    <name evidence="2" type="ORF">NM06_15890</name>
</gene>
<keyword evidence="1" id="KW-1133">Transmembrane helix</keyword>
<dbReference type="AlphaFoldDB" id="A0A0A5HW19"/>
<proteinExistence type="predicted"/>
<evidence type="ECO:0000313" key="3">
    <source>
        <dbReference type="Proteomes" id="UP000030451"/>
    </source>
</evidence>
<sequence>MIETLKALQEAALLVPISTVTTGALAFLAVFINNFFIRRNLNKQLKVQVTQAQIQLSVDLQKATQKEKRDKLEQLHDLLHQYHSELGDFASDYRHSAFDNLSSSSDYLEKIKNYQRMFYAMRKPRSKAEVLASSYSDLIQDEFEQIRKFEEQVSDHLSMLFNLETLVLEAPSESEEKRVRAHHTPRLLESYKLFDKAESGIFLVIQQIEELIVREIKESRGFENKLVAF</sequence>
<dbReference type="Proteomes" id="UP000030451">
    <property type="component" value="Unassembled WGS sequence"/>
</dbReference>